<evidence type="ECO:0000256" key="8">
    <source>
        <dbReference type="RuleBase" id="RU363075"/>
    </source>
</evidence>
<dbReference type="GO" id="GO:0006506">
    <property type="term" value="P:GPI anchor biosynthetic process"/>
    <property type="evidence" value="ECO:0007669"/>
    <property type="project" value="TreeGrafter"/>
</dbReference>
<keyword evidence="7 8" id="KW-0472">Membrane</keyword>
<organism evidence="9 10">
    <name type="scientific">Armadillidium nasatum</name>
    <dbReference type="NCBI Taxonomy" id="96803"/>
    <lineage>
        <taxon>Eukaryota</taxon>
        <taxon>Metazoa</taxon>
        <taxon>Ecdysozoa</taxon>
        <taxon>Arthropoda</taxon>
        <taxon>Crustacea</taxon>
        <taxon>Multicrustacea</taxon>
        <taxon>Malacostraca</taxon>
        <taxon>Eumalacostraca</taxon>
        <taxon>Peracarida</taxon>
        <taxon>Isopoda</taxon>
        <taxon>Oniscidea</taxon>
        <taxon>Crinocheta</taxon>
        <taxon>Armadillidiidae</taxon>
        <taxon>Armadillidium</taxon>
    </lineage>
</organism>
<dbReference type="AlphaFoldDB" id="A0A5N5TKD7"/>
<dbReference type="GO" id="GO:0000026">
    <property type="term" value="F:alpha-1,2-mannosyltransferase activity"/>
    <property type="evidence" value="ECO:0007669"/>
    <property type="project" value="TreeGrafter"/>
</dbReference>
<keyword evidence="4 8" id="KW-0812">Transmembrane</keyword>
<name>A0A5N5TKD7_9CRUS</name>
<dbReference type="Pfam" id="PF03901">
    <property type="entry name" value="Glyco_transf_22"/>
    <property type="match status" value="1"/>
</dbReference>
<dbReference type="GO" id="GO:0005789">
    <property type="term" value="C:endoplasmic reticulum membrane"/>
    <property type="evidence" value="ECO:0007669"/>
    <property type="project" value="UniProtKB-SubCell"/>
</dbReference>
<comment type="caution">
    <text evidence="8">Lacks conserved residue(s) required for the propagation of feature annotation.</text>
</comment>
<feature type="transmembrane region" description="Helical" evidence="8">
    <location>
        <begin position="135"/>
        <end position="154"/>
    </location>
</feature>
<gene>
    <name evidence="9" type="primary">pigb</name>
    <name evidence="9" type="ORF">Anas_02304</name>
</gene>
<comment type="subcellular location">
    <subcellularLocation>
        <location evidence="1 8">Endoplasmic reticulum membrane</location>
        <topology evidence="1 8">Multi-pass membrane protein</topology>
    </subcellularLocation>
</comment>
<evidence type="ECO:0000313" key="10">
    <source>
        <dbReference type="Proteomes" id="UP000326759"/>
    </source>
</evidence>
<feature type="transmembrane region" description="Helical" evidence="8">
    <location>
        <begin position="7"/>
        <end position="28"/>
    </location>
</feature>
<keyword evidence="2 8" id="KW-0328">Glycosyltransferase</keyword>
<evidence type="ECO:0000256" key="3">
    <source>
        <dbReference type="ARBA" id="ARBA00022679"/>
    </source>
</evidence>
<dbReference type="EMBL" id="SEYY01000724">
    <property type="protein sequence ID" value="KAB7506618.1"/>
    <property type="molecule type" value="Genomic_DNA"/>
</dbReference>
<protein>
    <recommendedName>
        <fullName evidence="8">Mannosyltransferase</fullName>
        <ecNumber evidence="8">2.4.1.-</ecNumber>
    </recommendedName>
</protein>
<evidence type="ECO:0000256" key="4">
    <source>
        <dbReference type="ARBA" id="ARBA00022692"/>
    </source>
</evidence>
<evidence type="ECO:0000256" key="2">
    <source>
        <dbReference type="ARBA" id="ARBA00022676"/>
    </source>
</evidence>
<accession>A0A5N5TKD7</accession>
<dbReference type="PANTHER" id="PTHR22760">
    <property type="entry name" value="GLYCOSYLTRANSFERASE"/>
    <property type="match status" value="1"/>
</dbReference>
<dbReference type="InterPro" id="IPR005599">
    <property type="entry name" value="GPI_mannosylTrfase"/>
</dbReference>
<comment type="caution">
    <text evidence="9">The sequence shown here is derived from an EMBL/GenBank/DDBJ whole genome shotgun (WGS) entry which is preliminary data.</text>
</comment>
<dbReference type="OrthoDB" id="416834at2759"/>
<evidence type="ECO:0000256" key="6">
    <source>
        <dbReference type="ARBA" id="ARBA00022989"/>
    </source>
</evidence>
<evidence type="ECO:0000256" key="7">
    <source>
        <dbReference type="ARBA" id="ARBA00023136"/>
    </source>
</evidence>
<feature type="transmembrane region" description="Helical" evidence="8">
    <location>
        <begin position="48"/>
        <end position="70"/>
    </location>
</feature>
<keyword evidence="5 8" id="KW-0256">Endoplasmic reticulum</keyword>
<dbReference type="PANTHER" id="PTHR22760:SF4">
    <property type="entry name" value="GPI MANNOSYLTRANSFERASE 3"/>
    <property type="match status" value="1"/>
</dbReference>
<dbReference type="EC" id="2.4.1.-" evidence="8"/>
<comment type="similarity">
    <text evidence="8">Belongs to the glycosyltransferase 22 family.</text>
</comment>
<evidence type="ECO:0000256" key="1">
    <source>
        <dbReference type="ARBA" id="ARBA00004477"/>
    </source>
</evidence>
<keyword evidence="3 9" id="KW-0808">Transferase</keyword>
<reference evidence="9 10" key="1">
    <citation type="journal article" date="2019" name="PLoS Biol.">
        <title>Sex chromosomes control vertical transmission of feminizing Wolbachia symbionts in an isopod.</title>
        <authorList>
            <person name="Becking T."/>
            <person name="Chebbi M.A."/>
            <person name="Giraud I."/>
            <person name="Moumen B."/>
            <person name="Laverre T."/>
            <person name="Caubet Y."/>
            <person name="Peccoud J."/>
            <person name="Gilbert C."/>
            <person name="Cordaux R."/>
        </authorList>
    </citation>
    <scope>NUCLEOTIDE SEQUENCE [LARGE SCALE GENOMIC DNA]</scope>
    <source>
        <strain evidence="9">ANa2</strain>
        <tissue evidence="9">Whole body excluding digestive tract and cuticle</tissue>
    </source>
</reference>
<evidence type="ECO:0000313" key="9">
    <source>
        <dbReference type="EMBL" id="KAB7506618.1"/>
    </source>
</evidence>
<keyword evidence="10" id="KW-1185">Reference proteome</keyword>
<sequence length="322" mass="37938">MCQFGILLLSIVLDSLFYGRITVVPWNFLKFNLLSGLSSHYGKHPWHWYFTQGLPVICGVHLIPIVFGLIKYFKKYKKIFFPCLWGIVIHSFLEHKEFRFLLPILPILLAIGADSTHTFVKHSFKEEKSNKKKNLLVIIILVIPNTFIFLYMGLVHQRGPIDVMHELRNSLDVKEISSVLFLTPCHSTPLYRNGFCFDITSTFLDLEIENLFGRVENISYIFASIHRRNCSLTCEPNLNRIENYEDEADVFFKDPLKWIDREYSAHPGQTSNLPTYVIMFDILYETLEPFLMENNYKFRKKIFNSHIYDGNRGQYFHIYKKL</sequence>
<evidence type="ECO:0000256" key="5">
    <source>
        <dbReference type="ARBA" id="ARBA00022824"/>
    </source>
</evidence>
<keyword evidence="6 8" id="KW-1133">Transmembrane helix</keyword>
<proteinExistence type="inferred from homology"/>
<dbReference type="Proteomes" id="UP000326759">
    <property type="component" value="Unassembled WGS sequence"/>
</dbReference>